<proteinExistence type="inferred from homology"/>
<dbReference type="PANTHER" id="PTHR43708">
    <property type="entry name" value="CONSERVED EXPRESSED OXIDOREDUCTASE (EUROFUNG)"/>
    <property type="match status" value="1"/>
</dbReference>
<protein>
    <submittedName>
        <fullName evidence="6">Myo-inositol 2-dehydrogenase/D-chiro-inositol 1-dehydrogenase</fullName>
        <ecNumber evidence="6">1.1.1.18</ecNumber>
        <ecNumber evidence="6">1.1.1.369</ecNumber>
    </submittedName>
</protein>
<dbReference type="AlphaFoldDB" id="A0A7Z0IL11"/>
<dbReference type="EC" id="1.1.1.18" evidence="6"/>
<dbReference type="Pfam" id="PF22725">
    <property type="entry name" value="GFO_IDH_MocA_C3"/>
    <property type="match status" value="1"/>
</dbReference>
<dbReference type="InterPro" id="IPR036291">
    <property type="entry name" value="NAD(P)-bd_dom_sf"/>
</dbReference>
<feature type="region of interest" description="Disordered" evidence="3">
    <location>
        <begin position="325"/>
        <end position="344"/>
    </location>
</feature>
<keyword evidence="7" id="KW-1185">Reference proteome</keyword>
<name>A0A7Z0IL11_9ACTN</name>
<dbReference type="Gene3D" id="3.40.50.720">
    <property type="entry name" value="NAD(P)-binding Rossmann-like Domain"/>
    <property type="match status" value="1"/>
</dbReference>
<dbReference type="Gene3D" id="3.30.360.10">
    <property type="entry name" value="Dihydrodipicolinate Reductase, domain 2"/>
    <property type="match status" value="1"/>
</dbReference>
<dbReference type="InterPro" id="IPR051317">
    <property type="entry name" value="Gfo/Idh/MocA_oxidoreduct"/>
</dbReference>
<comment type="caution">
    <text evidence="6">The sequence shown here is derived from an EMBL/GenBank/DDBJ whole genome shotgun (WGS) entry which is preliminary data.</text>
</comment>
<keyword evidence="2 6" id="KW-0560">Oxidoreductase</keyword>
<evidence type="ECO:0000256" key="1">
    <source>
        <dbReference type="ARBA" id="ARBA00010928"/>
    </source>
</evidence>
<dbReference type="Proteomes" id="UP000527616">
    <property type="component" value="Unassembled WGS sequence"/>
</dbReference>
<evidence type="ECO:0000259" key="5">
    <source>
        <dbReference type="Pfam" id="PF22725"/>
    </source>
</evidence>
<evidence type="ECO:0000259" key="4">
    <source>
        <dbReference type="Pfam" id="PF01408"/>
    </source>
</evidence>
<dbReference type="GO" id="GO:0050112">
    <property type="term" value="F:inositol 2-dehydrogenase (NAD+) activity"/>
    <property type="evidence" value="ECO:0007669"/>
    <property type="project" value="UniProtKB-EC"/>
</dbReference>
<evidence type="ECO:0000313" key="6">
    <source>
        <dbReference type="EMBL" id="NYI71164.1"/>
    </source>
</evidence>
<dbReference type="SUPFAM" id="SSF51735">
    <property type="entry name" value="NAD(P)-binding Rossmann-fold domains"/>
    <property type="match status" value="1"/>
</dbReference>
<dbReference type="InterPro" id="IPR000683">
    <property type="entry name" value="Gfo/Idh/MocA-like_OxRdtase_N"/>
</dbReference>
<reference evidence="6 7" key="1">
    <citation type="submission" date="2020-07" db="EMBL/GenBank/DDBJ databases">
        <title>Sequencing the genomes of 1000 actinobacteria strains.</title>
        <authorList>
            <person name="Klenk H.-P."/>
        </authorList>
    </citation>
    <scope>NUCLEOTIDE SEQUENCE [LARGE SCALE GENOMIC DNA]</scope>
    <source>
        <strain evidence="6 7">DSM 103164</strain>
    </source>
</reference>
<sequence>MGERADSALITVGIIGAGGIANAHLPAWRDLGVRVLVYSVDEGAAGLIERHGAGEAVTSLAELLERADIVDICSPTYTHRDLVLQAVAARRPVICEKPLGLDPEQAREIMSACAAAGVSLFPAQVVRFFPEYRALQQQVAAGIVGTPAVLRFTRIAERPKREWFHQPALAGGIILDQMIHDLDMARWLAGEVTEVFARSVTRAADTGEVTAAQVVMQHASGAISSAFGAWASAGTSFRTAFSLAGTAGYLRHDSADNRPVRVDAPAPGQPRGGLLPRNLGRSPFHDQLGEFLSAIRDGAPTRVSAFDGVQAVAIATAASESARAGRPVRLGDAWTSTQPEERSA</sequence>
<gene>
    <name evidence="6" type="ORF">GGQ54_001724</name>
</gene>
<dbReference type="PANTHER" id="PTHR43708:SF5">
    <property type="entry name" value="CONSERVED EXPRESSED OXIDOREDUCTASE (EUROFUNG)-RELATED"/>
    <property type="match status" value="1"/>
</dbReference>
<dbReference type="SUPFAM" id="SSF55347">
    <property type="entry name" value="Glyceraldehyde-3-phosphate dehydrogenase-like, C-terminal domain"/>
    <property type="match status" value="1"/>
</dbReference>
<dbReference type="EMBL" id="JACBZS010000001">
    <property type="protein sequence ID" value="NYI71164.1"/>
    <property type="molecule type" value="Genomic_DNA"/>
</dbReference>
<feature type="domain" description="GFO/IDH/MocA-like oxidoreductase" evidence="5">
    <location>
        <begin position="132"/>
        <end position="250"/>
    </location>
</feature>
<evidence type="ECO:0000313" key="7">
    <source>
        <dbReference type="Proteomes" id="UP000527616"/>
    </source>
</evidence>
<evidence type="ECO:0000256" key="2">
    <source>
        <dbReference type="ARBA" id="ARBA00023002"/>
    </source>
</evidence>
<feature type="region of interest" description="Disordered" evidence="3">
    <location>
        <begin position="258"/>
        <end position="278"/>
    </location>
</feature>
<organism evidence="6 7">
    <name type="scientific">Naumannella cuiyingiana</name>
    <dbReference type="NCBI Taxonomy" id="1347891"/>
    <lineage>
        <taxon>Bacteria</taxon>
        <taxon>Bacillati</taxon>
        <taxon>Actinomycetota</taxon>
        <taxon>Actinomycetes</taxon>
        <taxon>Propionibacteriales</taxon>
        <taxon>Propionibacteriaceae</taxon>
        <taxon>Naumannella</taxon>
    </lineage>
</organism>
<dbReference type="InterPro" id="IPR055170">
    <property type="entry name" value="GFO_IDH_MocA-like_dom"/>
</dbReference>
<evidence type="ECO:0000256" key="3">
    <source>
        <dbReference type="SAM" id="MobiDB-lite"/>
    </source>
</evidence>
<accession>A0A7Z0IL11</accession>
<dbReference type="RefSeq" id="WP_179445027.1">
    <property type="nucleotide sequence ID" value="NZ_JACBZS010000001.1"/>
</dbReference>
<feature type="domain" description="Gfo/Idh/MocA-like oxidoreductase N-terminal" evidence="4">
    <location>
        <begin position="10"/>
        <end position="121"/>
    </location>
</feature>
<dbReference type="Pfam" id="PF01408">
    <property type="entry name" value="GFO_IDH_MocA"/>
    <property type="match status" value="1"/>
</dbReference>
<dbReference type="EC" id="1.1.1.369" evidence="6"/>
<comment type="similarity">
    <text evidence="1">Belongs to the Gfo/Idh/MocA family.</text>
</comment>
<dbReference type="GO" id="GO:0000166">
    <property type="term" value="F:nucleotide binding"/>
    <property type="evidence" value="ECO:0007669"/>
    <property type="project" value="InterPro"/>
</dbReference>